<sequence>MHTKHRLRSIATALAGAMLLSACATNPDGSLAFDPKITSVLVGAAAGCAVGSATSSKSGQGCLVGAAIGAAAGYLVGWYFESKKLADAKTINRDYENQVKAGKIGKDYRPPKNEVVPVKFETKMTHPSNNAANKNEFQVTSNTDLIGYGDRVPEVHQNYAIYDEKNQLLEERTEKMTAVDGAGRYQTQSKFSLPADAKGKQYTVKTSLVANNKPFKESSYKVSVLGDDAPMLIVALHEPRD</sequence>
<dbReference type="Pfam" id="PF13488">
    <property type="entry name" value="Gly-zipper_Omp"/>
    <property type="match status" value="1"/>
</dbReference>
<reference evidence="3 4" key="1">
    <citation type="submission" date="2016-10" db="EMBL/GenBank/DDBJ databases">
        <authorList>
            <person name="de Groot N.N."/>
        </authorList>
    </citation>
    <scope>NUCLEOTIDE SEQUENCE [LARGE SCALE GENOMIC DNA]</scope>
    <source>
        <strain evidence="3 4">ATCC 35958</strain>
    </source>
</reference>
<evidence type="ECO:0000256" key="1">
    <source>
        <dbReference type="SAM" id="SignalP"/>
    </source>
</evidence>
<evidence type="ECO:0000313" key="4">
    <source>
        <dbReference type="Proteomes" id="UP000199766"/>
    </source>
</evidence>
<dbReference type="EMBL" id="FOGD01000001">
    <property type="protein sequence ID" value="SEQ44656.1"/>
    <property type="molecule type" value="Genomic_DNA"/>
</dbReference>
<accession>A0A1H9G3D2</accession>
<dbReference type="OrthoDB" id="8560795at2"/>
<dbReference type="PROSITE" id="PS51257">
    <property type="entry name" value="PROKAR_LIPOPROTEIN"/>
    <property type="match status" value="1"/>
</dbReference>
<keyword evidence="4" id="KW-1185">Reference proteome</keyword>
<name>A0A1H9G3D2_9BURK</name>
<gene>
    <name evidence="3" type="ORF">SAMN02982919_00707</name>
</gene>
<dbReference type="Proteomes" id="UP000199766">
    <property type="component" value="Unassembled WGS sequence"/>
</dbReference>
<dbReference type="RefSeq" id="WP_091452743.1">
    <property type="nucleotide sequence ID" value="NZ_FOGD01000001.1"/>
</dbReference>
<dbReference type="InterPro" id="IPR039567">
    <property type="entry name" value="Gly-zipper"/>
</dbReference>
<evidence type="ECO:0000259" key="2">
    <source>
        <dbReference type="Pfam" id="PF13488"/>
    </source>
</evidence>
<feature type="signal peptide" evidence="1">
    <location>
        <begin position="1"/>
        <end position="24"/>
    </location>
</feature>
<feature type="chain" id="PRO_5011623129" evidence="1">
    <location>
        <begin position="25"/>
        <end position="241"/>
    </location>
</feature>
<proteinExistence type="predicted"/>
<organism evidence="3 4">
    <name type="scientific">Giesbergeria anulus</name>
    <dbReference type="NCBI Taxonomy" id="180197"/>
    <lineage>
        <taxon>Bacteria</taxon>
        <taxon>Pseudomonadati</taxon>
        <taxon>Pseudomonadota</taxon>
        <taxon>Betaproteobacteria</taxon>
        <taxon>Burkholderiales</taxon>
        <taxon>Comamonadaceae</taxon>
        <taxon>Giesbergeria</taxon>
    </lineage>
</organism>
<dbReference type="STRING" id="180197.SAMN02982919_00707"/>
<keyword evidence="1" id="KW-0732">Signal</keyword>
<feature type="domain" description="Glycine zipper" evidence="2">
    <location>
        <begin position="41"/>
        <end position="81"/>
    </location>
</feature>
<dbReference type="AlphaFoldDB" id="A0A1H9G3D2"/>
<evidence type="ECO:0000313" key="3">
    <source>
        <dbReference type="EMBL" id="SEQ44656.1"/>
    </source>
</evidence>
<protein>
    <submittedName>
        <fullName evidence="3">Glycine zipper</fullName>
    </submittedName>
</protein>